<keyword evidence="2" id="KW-1185">Reference proteome</keyword>
<name>A0ABW4FNB0_9PSEU</name>
<evidence type="ECO:0000313" key="2">
    <source>
        <dbReference type="Proteomes" id="UP001597145"/>
    </source>
</evidence>
<reference evidence="2" key="1">
    <citation type="journal article" date="2019" name="Int. J. Syst. Evol. Microbiol.">
        <title>The Global Catalogue of Microorganisms (GCM) 10K type strain sequencing project: providing services to taxonomists for standard genome sequencing and annotation.</title>
        <authorList>
            <consortium name="The Broad Institute Genomics Platform"/>
            <consortium name="The Broad Institute Genome Sequencing Center for Infectious Disease"/>
            <person name="Wu L."/>
            <person name="Ma J."/>
        </authorList>
    </citation>
    <scope>NUCLEOTIDE SEQUENCE [LARGE SCALE GENOMIC DNA]</scope>
    <source>
        <strain evidence="2">JCM 12165</strain>
    </source>
</reference>
<gene>
    <name evidence="1" type="ORF">ACFSCY_18360</name>
</gene>
<proteinExistence type="predicted"/>
<dbReference type="Proteomes" id="UP001597145">
    <property type="component" value="Unassembled WGS sequence"/>
</dbReference>
<comment type="caution">
    <text evidence="1">The sequence shown here is derived from an EMBL/GenBank/DDBJ whole genome shotgun (WGS) entry which is preliminary data.</text>
</comment>
<organism evidence="1 2">
    <name type="scientific">Pseudonocardia aurantiaca</name>
    <dbReference type="NCBI Taxonomy" id="75290"/>
    <lineage>
        <taxon>Bacteria</taxon>
        <taxon>Bacillati</taxon>
        <taxon>Actinomycetota</taxon>
        <taxon>Actinomycetes</taxon>
        <taxon>Pseudonocardiales</taxon>
        <taxon>Pseudonocardiaceae</taxon>
        <taxon>Pseudonocardia</taxon>
    </lineage>
</organism>
<sequence length="68" mass="7135">MRAVEGVLAGHPVLAALGVEALPVGAGLPAVPYGDYFGNQSARAEQRLEHGVGEHAAASSWRQWRADL</sequence>
<dbReference type="EMBL" id="JBHUCP010000012">
    <property type="protein sequence ID" value="MFD1531406.1"/>
    <property type="molecule type" value="Genomic_DNA"/>
</dbReference>
<protein>
    <submittedName>
        <fullName evidence="1">Uncharacterized protein</fullName>
    </submittedName>
</protein>
<dbReference type="RefSeq" id="WP_343979052.1">
    <property type="nucleotide sequence ID" value="NZ_BAAAJG010000010.1"/>
</dbReference>
<accession>A0ABW4FNB0</accession>
<evidence type="ECO:0000313" key="1">
    <source>
        <dbReference type="EMBL" id="MFD1531406.1"/>
    </source>
</evidence>